<feature type="domain" description="RING-type" evidence="8">
    <location>
        <begin position="9"/>
        <end position="49"/>
    </location>
</feature>
<dbReference type="Gene3D" id="3.30.40.10">
    <property type="entry name" value="Zinc/RING finger domain, C3HC4 (zinc finger)"/>
    <property type="match status" value="1"/>
</dbReference>
<dbReference type="GO" id="GO:0005829">
    <property type="term" value="C:cytosol"/>
    <property type="evidence" value="ECO:0007669"/>
    <property type="project" value="TreeGrafter"/>
</dbReference>
<dbReference type="PANTHER" id="PTHR10693">
    <property type="entry name" value="RAS GTPASE-ACTIVATING PROTEIN-BINDING PROTEIN"/>
    <property type="match status" value="1"/>
</dbReference>
<evidence type="ECO:0000256" key="7">
    <source>
        <dbReference type="SAM" id="MobiDB-lite"/>
    </source>
</evidence>
<dbReference type="AlphaFoldDB" id="A0AAV7XFQ4"/>
<keyword evidence="1" id="KW-0479">Metal-binding</keyword>
<dbReference type="EMBL" id="JAPTSV010000010">
    <property type="protein sequence ID" value="KAJ1523228.1"/>
    <property type="molecule type" value="Genomic_DNA"/>
</dbReference>
<evidence type="ECO:0000256" key="1">
    <source>
        <dbReference type="ARBA" id="ARBA00022723"/>
    </source>
</evidence>
<dbReference type="Gene3D" id="3.30.70.330">
    <property type="match status" value="2"/>
</dbReference>
<evidence type="ECO:0000256" key="5">
    <source>
        <dbReference type="PROSITE-ProRule" id="PRU00175"/>
    </source>
</evidence>
<organism evidence="10 11">
    <name type="scientific">Megalurothrips usitatus</name>
    <name type="common">bean blossom thrips</name>
    <dbReference type="NCBI Taxonomy" id="439358"/>
    <lineage>
        <taxon>Eukaryota</taxon>
        <taxon>Metazoa</taxon>
        <taxon>Ecdysozoa</taxon>
        <taxon>Arthropoda</taxon>
        <taxon>Hexapoda</taxon>
        <taxon>Insecta</taxon>
        <taxon>Pterygota</taxon>
        <taxon>Neoptera</taxon>
        <taxon>Paraneoptera</taxon>
        <taxon>Thysanoptera</taxon>
        <taxon>Terebrantia</taxon>
        <taxon>Thripoidea</taxon>
        <taxon>Thripidae</taxon>
        <taxon>Megalurothrips</taxon>
    </lineage>
</organism>
<evidence type="ECO:0000313" key="11">
    <source>
        <dbReference type="Proteomes" id="UP001075354"/>
    </source>
</evidence>
<dbReference type="Pfam" id="PF00076">
    <property type="entry name" value="RRM_1"/>
    <property type="match status" value="1"/>
</dbReference>
<dbReference type="GO" id="GO:1990904">
    <property type="term" value="C:ribonucleoprotein complex"/>
    <property type="evidence" value="ECO:0007669"/>
    <property type="project" value="TreeGrafter"/>
</dbReference>
<evidence type="ECO:0000256" key="4">
    <source>
        <dbReference type="ARBA" id="ARBA00022884"/>
    </source>
</evidence>
<dbReference type="SMART" id="SM00360">
    <property type="entry name" value="RRM"/>
    <property type="match status" value="2"/>
</dbReference>
<reference evidence="10" key="1">
    <citation type="submission" date="2022-12" db="EMBL/GenBank/DDBJ databases">
        <title>Chromosome-level genome assembly of the bean flower thrips Megalurothrips usitatus.</title>
        <authorList>
            <person name="Ma L."/>
            <person name="Liu Q."/>
            <person name="Li H."/>
            <person name="Cai W."/>
        </authorList>
    </citation>
    <scope>NUCLEOTIDE SEQUENCE</scope>
    <source>
        <strain evidence="10">Cailab_2022a</strain>
    </source>
</reference>
<keyword evidence="3" id="KW-0862">Zinc</keyword>
<name>A0AAV7XFQ4_9NEOP</name>
<dbReference type="InterPro" id="IPR000504">
    <property type="entry name" value="RRM_dom"/>
</dbReference>
<sequence length="302" mass="34384">MAFPRFDECDVCSVTFNEAEHLPKILPCAHTFCLACLLKLSPPQCPFCRASFAPHPYELETNYKIAAALQCLAGESSSIDAKRLYVGRLPPDADAGDVAAVFAPFGDVEGVRLVRNFDYGGQIHQRRQRNRYQYGFITFSDEISAEIALSSKPIFYGDKKLIVETARPKANVALSGDNNFDDYPYSHQIYVHPIPSGFSNDRLKEVFKEYGAVRSVTRTRRGAAIILFVYAHAVDKACQAERVTVPPGVELRWRRFYAPYERHGQRRQRQPEQQRPRPQPQRNTAYHQPRIRTRPDDCCAIL</sequence>
<dbReference type="InterPro" id="IPR017907">
    <property type="entry name" value="Znf_RING_CS"/>
</dbReference>
<evidence type="ECO:0000256" key="6">
    <source>
        <dbReference type="PROSITE-ProRule" id="PRU00176"/>
    </source>
</evidence>
<evidence type="ECO:0000259" key="9">
    <source>
        <dbReference type="PROSITE" id="PS50102"/>
    </source>
</evidence>
<protein>
    <submittedName>
        <fullName evidence="10">Uncharacterized protein</fullName>
    </submittedName>
</protein>
<dbReference type="SMART" id="SM00184">
    <property type="entry name" value="RING"/>
    <property type="match status" value="1"/>
</dbReference>
<dbReference type="PANTHER" id="PTHR10693:SF20">
    <property type="entry name" value="AT27578P"/>
    <property type="match status" value="1"/>
</dbReference>
<feature type="domain" description="RRM" evidence="9">
    <location>
        <begin position="187"/>
        <end position="263"/>
    </location>
</feature>
<comment type="caution">
    <text evidence="10">The sequence shown here is derived from an EMBL/GenBank/DDBJ whole genome shotgun (WGS) entry which is preliminary data.</text>
</comment>
<dbReference type="PROSITE" id="PS00518">
    <property type="entry name" value="ZF_RING_1"/>
    <property type="match status" value="1"/>
</dbReference>
<gene>
    <name evidence="10" type="ORF">ONE63_001111</name>
</gene>
<dbReference type="SUPFAM" id="SSF57850">
    <property type="entry name" value="RING/U-box"/>
    <property type="match status" value="1"/>
</dbReference>
<dbReference type="InterPro" id="IPR001841">
    <property type="entry name" value="Znf_RING"/>
</dbReference>
<dbReference type="GO" id="GO:0008270">
    <property type="term" value="F:zinc ion binding"/>
    <property type="evidence" value="ECO:0007669"/>
    <property type="project" value="UniProtKB-KW"/>
</dbReference>
<evidence type="ECO:0000259" key="8">
    <source>
        <dbReference type="PROSITE" id="PS50089"/>
    </source>
</evidence>
<dbReference type="Pfam" id="PF14634">
    <property type="entry name" value="zf-RING_5"/>
    <property type="match status" value="1"/>
</dbReference>
<keyword evidence="4 6" id="KW-0694">RNA-binding</keyword>
<evidence type="ECO:0000313" key="10">
    <source>
        <dbReference type="EMBL" id="KAJ1523228.1"/>
    </source>
</evidence>
<keyword evidence="11" id="KW-1185">Reference proteome</keyword>
<dbReference type="InterPro" id="IPR013083">
    <property type="entry name" value="Znf_RING/FYVE/PHD"/>
</dbReference>
<accession>A0AAV7XFQ4</accession>
<evidence type="ECO:0000256" key="3">
    <source>
        <dbReference type="ARBA" id="ARBA00022833"/>
    </source>
</evidence>
<keyword evidence="2 5" id="KW-0863">Zinc-finger</keyword>
<dbReference type="GO" id="GO:0003729">
    <property type="term" value="F:mRNA binding"/>
    <property type="evidence" value="ECO:0007669"/>
    <property type="project" value="TreeGrafter"/>
</dbReference>
<feature type="region of interest" description="Disordered" evidence="7">
    <location>
        <begin position="262"/>
        <end position="296"/>
    </location>
</feature>
<dbReference type="Proteomes" id="UP001075354">
    <property type="component" value="Chromosome 10"/>
</dbReference>
<dbReference type="SUPFAM" id="SSF54928">
    <property type="entry name" value="RNA-binding domain, RBD"/>
    <property type="match status" value="1"/>
</dbReference>
<dbReference type="InterPro" id="IPR039539">
    <property type="entry name" value="Ras_GTPase_bind_prot"/>
</dbReference>
<proteinExistence type="predicted"/>
<dbReference type="InterPro" id="IPR035979">
    <property type="entry name" value="RBD_domain_sf"/>
</dbReference>
<dbReference type="PROSITE" id="PS50089">
    <property type="entry name" value="ZF_RING_2"/>
    <property type="match status" value="1"/>
</dbReference>
<evidence type="ECO:0000256" key="2">
    <source>
        <dbReference type="ARBA" id="ARBA00022771"/>
    </source>
</evidence>
<dbReference type="CDD" id="cd00590">
    <property type="entry name" value="RRM_SF"/>
    <property type="match status" value="2"/>
</dbReference>
<dbReference type="InterPro" id="IPR012677">
    <property type="entry name" value="Nucleotide-bd_a/b_plait_sf"/>
</dbReference>
<feature type="domain" description="RRM" evidence="9">
    <location>
        <begin position="82"/>
        <end position="168"/>
    </location>
</feature>
<dbReference type="PROSITE" id="PS50102">
    <property type="entry name" value="RRM"/>
    <property type="match status" value="2"/>
</dbReference>